<dbReference type="AlphaFoldDB" id="A0A6J4M4Y5"/>
<evidence type="ECO:0008006" key="2">
    <source>
        <dbReference type="Google" id="ProtNLM"/>
    </source>
</evidence>
<organism evidence="1">
    <name type="scientific">uncultured Nocardioidaceae bacterium</name>
    <dbReference type="NCBI Taxonomy" id="253824"/>
    <lineage>
        <taxon>Bacteria</taxon>
        <taxon>Bacillati</taxon>
        <taxon>Actinomycetota</taxon>
        <taxon>Actinomycetes</taxon>
        <taxon>Propionibacteriales</taxon>
        <taxon>Nocardioidaceae</taxon>
        <taxon>environmental samples</taxon>
    </lineage>
</organism>
<name>A0A6J4M4Y5_9ACTN</name>
<protein>
    <recommendedName>
        <fullName evidence="2">Phosphodiesterase</fullName>
    </recommendedName>
</protein>
<gene>
    <name evidence="1" type="ORF">AVDCRST_MAG46-2538</name>
</gene>
<evidence type="ECO:0000313" key="1">
    <source>
        <dbReference type="EMBL" id="CAA9350133.1"/>
    </source>
</evidence>
<proteinExistence type="predicted"/>
<reference evidence="1" key="1">
    <citation type="submission" date="2020-02" db="EMBL/GenBank/DDBJ databases">
        <authorList>
            <person name="Meier V. D."/>
        </authorList>
    </citation>
    <scope>NUCLEOTIDE SEQUENCE</scope>
    <source>
        <strain evidence="1">AVDCRST_MAG46</strain>
    </source>
</reference>
<sequence>MDRRGLDAPVGVAWIDEPGTDSVTVRLSRSVGLPAPLPDVHGLALRIPLADGHADLLLATTGQGRIGRFVFSPSFDRSARAYTTLLPYRTPSGPLLLAAFPSDSDGLTFDLACASLLGAWRTFAHLEVGADQHEDPTVSFDPVLNTLPGLDPYGWVASLRAGSYVAARRARGAPAVIS</sequence>
<accession>A0A6J4M4Y5</accession>
<dbReference type="EMBL" id="CADCUD010000172">
    <property type="protein sequence ID" value="CAA9350133.1"/>
    <property type="molecule type" value="Genomic_DNA"/>
</dbReference>